<dbReference type="RefSeq" id="WP_078974354.1">
    <property type="nucleotide sequence ID" value="NZ_MWQN01000001.1"/>
</dbReference>
<reference evidence="2 3" key="1">
    <citation type="submission" date="2017-03" db="EMBL/GenBank/DDBJ databases">
        <title>Draft genome sequence of Streptomyces scabrisporus NF3, endophyte isolated from Amphipterygium adstringens.</title>
        <authorList>
            <person name="Vazquez M."/>
            <person name="Ceapa C.D."/>
            <person name="Rodriguez Luna D."/>
            <person name="Sanchez Esquivel S."/>
        </authorList>
    </citation>
    <scope>NUCLEOTIDE SEQUENCE [LARGE SCALE GENOMIC DNA]</scope>
    <source>
        <strain evidence="2 3">NF3</strain>
    </source>
</reference>
<evidence type="ECO:0000313" key="3">
    <source>
        <dbReference type="Proteomes" id="UP000190037"/>
    </source>
</evidence>
<evidence type="ECO:0000313" key="2">
    <source>
        <dbReference type="EMBL" id="OPC80088.1"/>
    </source>
</evidence>
<evidence type="ECO:0000259" key="1">
    <source>
        <dbReference type="PROSITE" id="PS51819"/>
    </source>
</evidence>
<dbReference type="EMBL" id="MWQN01000001">
    <property type="protein sequence ID" value="OPC80088.1"/>
    <property type="molecule type" value="Genomic_DNA"/>
</dbReference>
<dbReference type="Gene3D" id="3.10.180.10">
    <property type="entry name" value="2,3-Dihydroxybiphenyl 1,2-Dioxygenase, domain 1"/>
    <property type="match status" value="1"/>
</dbReference>
<dbReference type="SUPFAM" id="SSF54593">
    <property type="entry name" value="Glyoxalase/Bleomycin resistance protein/Dihydroxybiphenyl dioxygenase"/>
    <property type="match status" value="1"/>
</dbReference>
<dbReference type="PROSITE" id="PS51819">
    <property type="entry name" value="VOC"/>
    <property type="match status" value="1"/>
</dbReference>
<name>A0A1T3NTH3_9ACTN</name>
<feature type="domain" description="VOC" evidence="1">
    <location>
        <begin position="2"/>
        <end position="119"/>
    </location>
</feature>
<accession>A0A1T3NTH3</accession>
<dbReference type="InterPro" id="IPR029068">
    <property type="entry name" value="Glyas_Bleomycin-R_OHBP_Dase"/>
</dbReference>
<sequence length="124" mass="14037">MKIRRVVPSVTATDLGPSREFYQDFLGFEAGMDEPGFLMFRSPSNPTAQVMVVVPDQCDWDAQSGRTAMSIEVEDVDAAYAQARERGYEIVYPITNEAWGVRRFFVRDPNGKVLNINMHIDRSS</sequence>
<organism evidence="2 3">
    <name type="scientific">Embleya scabrispora</name>
    <dbReference type="NCBI Taxonomy" id="159449"/>
    <lineage>
        <taxon>Bacteria</taxon>
        <taxon>Bacillati</taxon>
        <taxon>Actinomycetota</taxon>
        <taxon>Actinomycetes</taxon>
        <taxon>Kitasatosporales</taxon>
        <taxon>Streptomycetaceae</taxon>
        <taxon>Embleya</taxon>
    </lineage>
</organism>
<dbReference type="OrthoDB" id="9798201at2"/>
<dbReference type="Pfam" id="PF00903">
    <property type="entry name" value="Glyoxalase"/>
    <property type="match status" value="1"/>
</dbReference>
<gene>
    <name evidence="2" type="ORF">B4N89_03200</name>
</gene>
<keyword evidence="3" id="KW-1185">Reference proteome</keyword>
<protein>
    <recommendedName>
        <fullName evidence="1">VOC domain-containing protein</fullName>
    </recommendedName>
</protein>
<comment type="caution">
    <text evidence="2">The sequence shown here is derived from an EMBL/GenBank/DDBJ whole genome shotgun (WGS) entry which is preliminary data.</text>
</comment>
<dbReference type="InterPro" id="IPR037523">
    <property type="entry name" value="VOC_core"/>
</dbReference>
<dbReference type="AlphaFoldDB" id="A0A1T3NTH3"/>
<dbReference type="Proteomes" id="UP000190037">
    <property type="component" value="Unassembled WGS sequence"/>
</dbReference>
<dbReference type="InterPro" id="IPR004360">
    <property type="entry name" value="Glyas_Fos-R_dOase_dom"/>
</dbReference>
<proteinExistence type="predicted"/>